<evidence type="ECO:0000313" key="2">
    <source>
        <dbReference type="Proteomes" id="UP001348492"/>
    </source>
</evidence>
<evidence type="ECO:0008006" key="3">
    <source>
        <dbReference type="Google" id="ProtNLM"/>
    </source>
</evidence>
<accession>A0ABZ2EVW0</accession>
<dbReference type="PANTHER" id="PTHR45661:SF3">
    <property type="entry name" value="IG-LIKE DOMAIN-CONTAINING PROTEIN"/>
    <property type="match status" value="1"/>
</dbReference>
<keyword evidence="2" id="KW-1185">Reference proteome</keyword>
<protein>
    <recommendedName>
        <fullName evidence="3">Leucine rich repeat-containing protein</fullName>
    </recommendedName>
</protein>
<organism evidence="1 2">
    <name type="scientific">Terrisporobacter glycolicus ATCC 14880 = DSM 1288</name>
    <dbReference type="NCBI Taxonomy" id="1121315"/>
    <lineage>
        <taxon>Bacteria</taxon>
        <taxon>Bacillati</taxon>
        <taxon>Bacillota</taxon>
        <taxon>Clostridia</taxon>
        <taxon>Peptostreptococcales</taxon>
        <taxon>Peptostreptococcaceae</taxon>
        <taxon>Terrisporobacter</taxon>
    </lineage>
</organism>
<dbReference type="RefSeq" id="WP_018590808.1">
    <property type="nucleotide sequence ID" value="NZ_CP117523.1"/>
</dbReference>
<gene>
    <name evidence="1" type="ORF">TEGL_21370</name>
</gene>
<dbReference type="Gene3D" id="3.40.50.12480">
    <property type="match status" value="1"/>
</dbReference>
<evidence type="ECO:0000313" key="1">
    <source>
        <dbReference type="EMBL" id="WWD83723.1"/>
    </source>
</evidence>
<dbReference type="EMBL" id="CP117523">
    <property type="protein sequence ID" value="WWD83723.1"/>
    <property type="molecule type" value="Genomic_DNA"/>
</dbReference>
<dbReference type="PANTHER" id="PTHR45661">
    <property type="entry name" value="SURFACE ANTIGEN"/>
    <property type="match status" value="1"/>
</dbReference>
<dbReference type="SUPFAM" id="SSF52058">
    <property type="entry name" value="L domain-like"/>
    <property type="match status" value="3"/>
</dbReference>
<name>A0ABZ2EVW0_9FIRM</name>
<dbReference type="Gene3D" id="3.80.10.10">
    <property type="entry name" value="Ribonuclease Inhibitor"/>
    <property type="match status" value="3"/>
</dbReference>
<proteinExistence type="predicted"/>
<sequence>MNEKLNITNDEDYFKYELLEDGKSYSIGAKNVNNIPKYITLPNEYNNLPITTIQKAGFSNCKNLKKIVIPNSIVNIESGGAFSGCINLLVVDFEENSLLKRIGINSFKNCSELQSIILPENLKVIGDGAFYNCAKLEEIYITGKDIIVLGKDVFCKISESMNIHVDKNSICEYKNSKGWSIYKESIYPLPQNIPSNLGHFIFLLNDDNESYTICDIVYDTDNESYEEKIIKFLTLPRHLVMPSYYKKKTITVIGKTAFWGNTYNATGTHLLSIILPKHLKIIKYMALSCNTNVKEFIMPDSLQTIERSAIGGNTRWWDRYDSYQPSSLEKIVFSENSKLKNIGFHTMAFFTKMKEFTIPKTTTNIDALAFWGCALSHINIPENVEHIENNIFAYSRKLKEITVNEKNRYFKEVDGVLYNKEENTLVSYPLAKEDDRFTIDETIENISTSRLFFGAKNLRILYSYMINPTNVDEYTFDVQLRGLRIYVPKEKVETYKSTDGWSVVSDSIYENDIIENDLAIKDNMLVQYLGNDDDLYLKDDIKGITNYALSSSKNLKNIYVSDDNPYLKSIDGVLFNKNITTLIAYPQGRLSEEYEIPASVKKVGFAAFLDCKNLRKIYTHENLRKLDSYAFYRCENLSNIINKDNEDNIQILGDSCFMYCDSIKKIYFEKVNKIGKNCFFDCRALEEIHLDSVKFIGEMAIYRSSTIKKINLGKELKHIDRYGISPRENSQIFINAIIPPVYDEGLFCYFDYYVPRQSLELYKKAPTWSNCSNRIYPLDKNLIE</sequence>
<dbReference type="InterPro" id="IPR026906">
    <property type="entry name" value="LRR_5"/>
</dbReference>
<dbReference type="InterPro" id="IPR032675">
    <property type="entry name" value="LRR_dom_sf"/>
</dbReference>
<dbReference type="Proteomes" id="UP001348492">
    <property type="component" value="Chromosome"/>
</dbReference>
<dbReference type="Pfam" id="PF13306">
    <property type="entry name" value="LRR_5"/>
    <property type="match status" value="4"/>
</dbReference>
<reference evidence="1 2" key="1">
    <citation type="journal article" date="2023" name="PLoS ONE">
        <title>Genome-based metabolic and phylogenomic analysis of three Terrisporobacter species.</title>
        <authorList>
            <person name="Boer T."/>
            <person name="Bengelsdorf F.R."/>
            <person name="Bomeke M."/>
            <person name="Daniel R."/>
            <person name="Poehlein A."/>
        </authorList>
    </citation>
    <scope>NUCLEOTIDE SEQUENCE [LARGE SCALE GENOMIC DNA]</scope>
    <source>
        <strain evidence="1 2">DSM 1288</strain>
    </source>
</reference>
<dbReference type="InterPro" id="IPR053139">
    <property type="entry name" value="Surface_bspA-like"/>
</dbReference>